<keyword evidence="4 6" id="KW-0233">DNA recombination</keyword>
<dbReference type="EMBL" id="AP014564">
    <property type="protein sequence ID" value="BAV94303.1"/>
    <property type="molecule type" value="Genomic_DNA"/>
</dbReference>
<dbReference type="HAMAP" id="MF_00031">
    <property type="entry name" value="DNA_HJ_migration_RuvA"/>
    <property type="match status" value="1"/>
</dbReference>
<evidence type="ECO:0000256" key="6">
    <source>
        <dbReference type="HAMAP-Rule" id="MF_00031"/>
    </source>
</evidence>
<dbReference type="GO" id="GO:0009378">
    <property type="term" value="F:four-way junction helicase activity"/>
    <property type="evidence" value="ECO:0007669"/>
    <property type="project" value="InterPro"/>
</dbReference>
<keyword evidence="10" id="KW-1185">Reference proteome</keyword>
<evidence type="ECO:0000259" key="7">
    <source>
        <dbReference type="Pfam" id="PF01330"/>
    </source>
</evidence>
<keyword evidence="9" id="KW-0067">ATP-binding</keyword>
<evidence type="ECO:0000256" key="5">
    <source>
        <dbReference type="ARBA" id="ARBA00023204"/>
    </source>
</evidence>
<dbReference type="GO" id="GO:0005737">
    <property type="term" value="C:cytoplasm"/>
    <property type="evidence" value="ECO:0007669"/>
    <property type="project" value="UniProtKB-SubCell"/>
</dbReference>
<dbReference type="Gene3D" id="1.10.8.10">
    <property type="entry name" value="DNA helicase RuvA subunit, C-terminal domain"/>
    <property type="match status" value="1"/>
</dbReference>
<dbReference type="InterPro" id="IPR012340">
    <property type="entry name" value="NA-bd_OB-fold"/>
</dbReference>
<organism evidence="9 10">
    <name type="scientific">Ichthyobacterium seriolicida</name>
    <dbReference type="NCBI Taxonomy" id="242600"/>
    <lineage>
        <taxon>Bacteria</taxon>
        <taxon>Pseudomonadati</taxon>
        <taxon>Bacteroidota</taxon>
        <taxon>Flavobacteriia</taxon>
        <taxon>Flavobacteriales</taxon>
        <taxon>Ichthyobacteriaceae</taxon>
        <taxon>Ichthyobacterium</taxon>
    </lineage>
</organism>
<feature type="region of interest" description="Domain III" evidence="6">
    <location>
        <begin position="152"/>
        <end position="195"/>
    </location>
</feature>
<sequence>MITQIEGELLEKYPTQLVVKCGGIGYELNVSLNTSEKLGSAKEVKLLTHLHIREDAHILYGFADKLEREIFKLLISVSGIGATKAIVMLSSLKVEEIQQAVISEDASALERAKGIGNKAAQRIILELKNKIQNTFGLNEFDNANGTKGITKNEALTALEILGFSRKAVEVVLNKKLKNNPDITVENLIKEVLSDM</sequence>
<dbReference type="Pfam" id="PF14520">
    <property type="entry name" value="HHH_5"/>
    <property type="match status" value="1"/>
</dbReference>
<dbReference type="AlphaFoldDB" id="A0A1J1DWQ8"/>
<dbReference type="SUPFAM" id="SSF47781">
    <property type="entry name" value="RuvA domain 2-like"/>
    <property type="match status" value="1"/>
</dbReference>
<evidence type="ECO:0000259" key="8">
    <source>
        <dbReference type="Pfam" id="PF07499"/>
    </source>
</evidence>
<name>A0A1J1DWQ8_9FLAO</name>
<evidence type="ECO:0000313" key="9">
    <source>
        <dbReference type="EMBL" id="BAV94303.1"/>
    </source>
</evidence>
<accession>A0A1J1DWQ8</accession>
<feature type="domain" description="DNA helicase Holliday junction RuvA type" evidence="7">
    <location>
        <begin position="1"/>
        <end position="61"/>
    </location>
</feature>
<dbReference type="GO" id="GO:0005524">
    <property type="term" value="F:ATP binding"/>
    <property type="evidence" value="ECO:0007669"/>
    <property type="project" value="InterPro"/>
</dbReference>
<dbReference type="SUPFAM" id="SSF46929">
    <property type="entry name" value="DNA helicase RuvA subunit, C-terminal domain"/>
    <property type="match status" value="1"/>
</dbReference>
<dbReference type="Proteomes" id="UP000243197">
    <property type="component" value="Chromosome"/>
</dbReference>
<evidence type="ECO:0000256" key="4">
    <source>
        <dbReference type="ARBA" id="ARBA00023172"/>
    </source>
</evidence>
<feature type="domain" description="Holliday junction DNA helicase RuvA C-terminal" evidence="8">
    <location>
        <begin position="152"/>
        <end position="194"/>
    </location>
</feature>
<dbReference type="Pfam" id="PF07499">
    <property type="entry name" value="RuvA_C"/>
    <property type="match status" value="1"/>
</dbReference>
<keyword evidence="9" id="KW-0347">Helicase</keyword>
<keyword evidence="9" id="KW-0547">Nucleotide-binding</keyword>
<dbReference type="InterPro" id="IPR013849">
    <property type="entry name" value="DNA_helicase_Holl-junc_RuvA_I"/>
</dbReference>
<comment type="subunit">
    <text evidence="6">Homotetramer. Forms an RuvA(8)-RuvB(12)-Holliday junction (HJ) complex. HJ DNA is sandwiched between 2 RuvA tetramers; dsDNA enters through RuvA and exits via RuvB. An RuvB hexamer assembles on each DNA strand where it exits the tetramer. Each RuvB hexamer is contacted by two RuvA subunits (via domain III) on 2 adjacent RuvB subunits; this complex drives branch migration. In the full resolvosome a probable DNA-RuvA(4)-RuvB(12)-RuvC(2) complex forms which resolves the HJ.</text>
</comment>
<reference evidence="9 10" key="1">
    <citation type="submission" date="2014-03" db="EMBL/GenBank/DDBJ databases">
        <title>complete genome sequence of Flavobacteriaceae bacterium JBKA-6.</title>
        <authorList>
            <person name="Takano T."/>
            <person name="Nakamura Y."/>
            <person name="Takuma S."/>
            <person name="Yasuike M."/>
            <person name="Matsuyama T."/>
            <person name="Sakai T."/>
            <person name="Fujiwara A."/>
            <person name="Kimoto K."/>
            <person name="Fukuda Y."/>
            <person name="Kondo H."/>
            <person name="Hirono I."/>
            <person name="Nakayasu C."/>
        </authorList>
    </citation>
    <scope>NUCLEOTIDE SEQUENCE [LARGE SCALE GENOMIC DNA]</scope>
    <source>
        <strain evidence="9 10">JBKA-6</strain>
    </source>
</reference>
<dbReference type="GO" id="GO:0048476">
    <property type="term" value="C:Holliday junction resolvase complex"/>
    <property type="evidence" value="ECO:0007669"/>
    <property type="project" value="UniProtKB-UniRule"/>
</dbReference>
<keyword evidence="3 6" id="KW-0238">DNA-binding</keyword>
<dbReference type="RefSeq" id="WP_096685167.1">
    <property type="nucleotide sequence ID" value="NZ_AP014564.1"/>
</dbReference>
<dbReference type="InterPro" id="IPR000085">
    <property type="entry name" value="RuvA"/>
</dbReference>
<keyword evidence="5 6" id="KW-0234">DNA repair</keyword>
<evidence type="ECO:0000313" key="10">
    <source>
        <dbReference type="Proteomes" id="UP000243197"/>
    </source>
</evidence>
<evidence type="ECO:0000256" key="3">
    <source>
        <dbReference type="ARBA" id="ARBA00023125"/>
    </source>
</evidence>
<dbReference type="GO" id="GO:0006281">
    <property type="term" value="P:DNA repair"/>
    <property type="evidence" value="ECO:0007669"/>
    <property type="project" value="UniProtKB-UniRule"/>
</dbReference>
<comment type="function">
    <text evidence="6">The RuvA-RuvB-RuvC complex processes Holliday junction (HJ) DNA during genetic recombination and DNA repair, while the RuvA-RuvB complex plays an important role in the rescue of blocked DNA replication forks via replication fork reversal (RFR). RuvA specifically binds to HJ cruciform DNA, conferring on it an open structure. The RuvB hexamer acts as an ATP-dependent pump, pulling dsDNA into and through the RuvAB complex. HJ branch migration allows RuvC to scan DNA until it finds its consensus sequence, where it cleaves and resolves the cruciform DNA.</text>
</comment>
<dbReference type="KEGG" id="ise:JBKA6_0290"/>
<comment type="domain">
    <text evidence="6">Has three domains with a flexible linker between the domains II and III and assumes an 'L' shape. Domain III is highly mobile and contacts RuvB.</text>
</comment>
<protein>
    <recommendedName>
        <fullName evidence="6">Holliday junction branch migration complex subunit RuvA</fullName>
    </recommendedName>
</protein>
<dbReference type="GO" id="GO:0000400">
    <property type="term" value="F:four-way junction DNA binding"/>
    <property type="evidence" value="ECO:0007669"/>
    <property type="project" value="UniProtKB-UniRule"/>
</dbReference>
<keyword evidence="1 6" id="KW-0963">Cytoplasm</keyword>
<dbReference type="Gene3D" id="1.10.150.20">
    <property type="entry name" value="5' to 3' exonuclease, C-terminal subdomain"/>
    <property type="match status" value="1"/>
</dbReference>
<dbReference type="SUPFAM" id="SSF50249">
    <property type="entry name" value="Nucleic acid-binding proteins"/>
    <property type="match status" value="1"/>
</dbReference>
<dbReference type="Gene3D" id="2.40.50.140">
    <property type="entry name" value="Nucleic acid-binding proteins"/>
    <property type="match status" value="1"/>
</dbReference>
<evidence type="ECO:0000256" key="2">
    <source>
        <dbReference type="ARBA" id="ARBA00022763"/>
    </source>
</evidence>
<dbReference type="InterPro" id="IPR011114">
    <property type="entry name" value="RuvA_C"/>
</dbReference>
<gene>
    <name evidence="6" type="primary">ruvA</name>
    <name evidence="9" type="ORF">JBKA6_0290</name>
</gene>
<dbReference type="NCBIfam" id="TIGR00084">
    <property type="entry name" value="ruvA"/>
    <property type="match status" value="1"/>
</dbReference>
<keyword evidence="2 6" id="KW-0227">DNA damage</keyword>
<dbReference type="InterPro" id="IPR010994">
    <property type="entry name" value="RuvA_2-like"/>
</dbReference>
<comment type="similarity">
    <text evidence="6">Belongs to the RuvA family.</text>
</comment>
<proteinExistence type="inferred from homology"/>
<dbReference type="OrthoDB" id="5293449at2"/>
<dbReference type="InterPro" id="IPR036267">
    <property type="entry name" value="RuvA_C_sf"/>
</dbReference>
<dbReference type="CDD" id="cd14332">
    <property type="entry name" value="UBA_RuvA_C"/>
    <property type="match status" value="1"/>
</dbReference>
<keyword evidence="9" id="KW-0378">Hydrolase</keyword>
<evidence type="ECO:0000256" key="1">
    <source>
        <dbReference type="ARBA" id="ARBA00022490"/>
    </source>
</evidence>
<comment type="subcellular location">
    <subcellularLocation>
        <location evidence="6">Cytoplasm</location>
    </subcellularLocation>
</comment>
<dbReference type="GO" id="GO:0006310">
    <property type="term" value="P:DNA recombination"/>
    <property type="evidence" value="ECO:0007669"/>
    <property type="project" value="UniProtKB-UniRule"/>
</dbReference>
<comment type="caution">
    <text evidence="6">Lacks conserved residue(s) required for the propagation of feature annotation.</text>
</comment>
<dbReference type="Pfam" id="PF01330">
    <property type="entry name" value="RuvA_N"/>
    <property type="match status" value="1"/>
</dbReference>
<dbReference type="GO" id="GO:0009379">
    <property type="term" value="C:Holliday junction helicase complex"/>
    <property type="evidence" value="ECO:0007669"/>
    <property type="project" value="InterPro"/>
</dbReference>